<evidence type="ECO:0008006" key="5">
    <source>
        <dbReference type="Google" id="ProtNLM"/>
    </source>
</evidence>
<feature type="region of interest" description="Disordered" evidence="1">
    <location>
        <begin position="22"/>
        <end position="90"/>
    </location>
</feature>
<feature type="chain" id="PRO_5029604090" description="Lipoprotein" evidence="2">
    <location>
        <begin position="23"/>
        <end position="223"/>
    </location>
</feature>
<dbReference type="Proteomes" id="UP000470470">
    <property type="component" value="Unassembled WGS sequence"/>
</dbReference>
<dbReference type="PROSITE" id="PS51257">
    <property type="entry name" value="PROKAR_LIPOPROTEIN"/>
    <property type="match status" value="1"/>
</dbReference>
<dbReference type="EMBL" id="JAAGWK010000025">
    <property type="protein sequence ID" value="NEL55754.1"/>
    <property type="molecule type" value="Genomic_DNA"/>
</dbReference>
<gene>
    <name evidence="3" type="ORF">G1H19_17385</name>
</gene>
<name>A0A7K3WH21_9ACTN</name>
<keyword evidence="4" id="KW-1185">Reference proteome</keyword>
<organism evidence="3 4">
    <name type="scientific">Goekera deserti</name>
    <dbReference type="NCBI Taxonomy" id="2497753"/>
    <lineage>
        <taxon>Bacteria</taxon>
        <taxon>Bacillati</taxon>
        <taxon>Actinomycetota</taxon>
        <taxon>Actinomycetes</taxon>
        <taxon>Geodermatophilales</taxon>
        <taxon>Geodermatophilaceae</taxon>
        <taxon>Goekera</taxon>
    </lineage>
</organism>
<dbReference type="RefSeq" id="WP_152728225.1">
    <property type="nucleotide sequence ID" value="NZ_JAABOZ010000010.1"/>
</dbReference>
<feature type="signal peptide" evidence="2">
    <location>
        <begin position="1"/>
        <end position="22"/>
    </location>
</feature>
<evidence type="ECO:0000313" key="4">
    <source>
        <dbReference type="Proteomes" id="UP000470470"/>
    </source>
</evidence>
<proteinExistence type="predicted"/>
<accession>A0A7K3WH21</accession>
<protein>
    <recommendedName>
        <fullName evidence="5">Lipoprotein</fullName>
    </recommendedName>
</protein>
<sequence>MSRCRPAAAVLLLVALAGCGGADPGRSTAGPATTDRGSTAPASAPPVPGSADELGALLLSDVPSGLPRVPDEDLDPPAGPKTVDDVAGYADDAEHERSVLEGYGYRWGWERFWQADGAQTTVFLDQFTGAPGARAYAEDLARNDAGYYSGELRDDDPRAPEGCRVLVVDRRAAEARGMGGPAVLGWCARGHVSVAVSAVAATPAAAAAEMYAALEAQLARLPG</sequence>
<keyword evidence="2" id="KW-0732">Signal</keyword>
<dbReference type="AlphaFoldDB" id="A0A7K3WH21"/>
<evidence type="ECO:0000256" key="2">
    <source>
        <dbReference type="SAM" id="SignalP"/>
    </source>
</evidence>
<evidence type="ECO:0000313" key="3">
    <source>
        <dbReference type="EMBL" id="NEL55754.1"/>
    </source>
</evidence>
<comment type="caution">
    <text evidence="3">The sequence shown here is derived from an EMBL/GenBank/DDBJ whole genome shotgun (WGS) entry which is preliminary data.</text>
</comment>
<evidence type="ECO:0000256" key="1">
    <source>
        <dbReference type="SAM" id="MobiDB-lite"/>
    </source>
</evidence>
<reference evidence="3 4" key="1">
    <citation type="submission" date="2020-02" db="EMBL/GenBank/DDBJ databases">
        <title>The whole genome sequence of CPCC 205119.</title>
        <authorList>
            <person name="Jiang Z."/>
        </authorList>
    </citation>
    <scope>NUCLEOTIDE SEQUENCE [LARGE SCALE GENOMIC DNA]</scope>
    <source>
        <strain evidence="3 4">CPCC 205119</strain>
    </source>
</reference>